<dbReference type="PANTHER" id="PTHR34820">
    <property type="entry name" value="INNER MEMBRANE PROTEIN YEBZ"/>
    <property type="match status" value="1"/>
</dbReference>
<dbReference type="OrthoDB" id="4641923at2"/>
<dbReference type="GO" id="GO:0005886">
    <property type="term" value="C:plasma membrane"/>
    <property type="evidence" value="ECO:0007669"/>
    <property type="project" value="UniProtKB-SubCell"/>
</dbReference>
<dbReference type="RefSeq" id="WP_105941406.1">
    <property type="nucleotide sequence ID" value="NZ_CP027433.1"/>
</dbReference>
<evidence type="ECO:0000256" key="2">
    <source>
        <dbReference type="ARBA" id="ARBA00022475"/>
    </source>
</evidence>
<comment type="subcellular location">
    <subcellularLocation>
        <location evidence="1">Cell membrane</location>
        <topology evidence="1">Multi-pass membrane protein</topology>
    </subcellularLocation>
</comment>
<keyword evidence="3 6" id="KW-0812">Transmembrane</keyword>
<dbReference type="EMBL" id="CP027433">
    <property type="protein sequence ID" value="AVL99671.1"/>
    <property type="molecule type" value="Genomic_DNA"/>
</dbReference>
<feature type="transmembrane region" description="Helical" evidence="6">
    <location>
        <begin position="105"/>
        <end position="127"/>
    </location>
</feature>
<dbReference type="InterPro" id="IPR008457">
    <property type="entry name" value="Cu-R_CopD_dom"/>
</dbReference>
<evidence type="ECO:0000256" key="1">
    <source>
        <dbReference type="ARBA" id="ARBA00004651"/>
    </source>
</evidence>
<dbReference type="Proteomes" id="UP000239814">
    <property type="component" value="Chromosome"/>
</dbReference>
<keyword evidence="2" id="KW-1003">Cell membrane</keyword>
<evidence type="ECO:0000313" key="9">
    <source>
        <dbReference type="Proteomes" id="UP000239814"/>
    </source>
</evidence>
<evidence type="ECO:0000256" key="3">
    <source>
        <dbReference type="ARBA" id="ARBA00022692"/>
    </source>
</evidence>
<feature type="transmembrane region" description="Helical" evidence="6">
    <location>
        <begin position="9"/>
        <end position="30"/>
    </location>
</feature>
<reference evidence="8 9" key="1">
    <citation type="submission" date="2018-03" db="EMBL/GenBank/DDBJ databases">
        <title>Characteristics and genome of n-alkane degrading marine bacteria Gordonia iterans isolated from crude oil contaminated in Tae-an, South Korea.</title>
        <authorList>
            <person name="Lee S.-S."/>
            <person name="Kim H."/>
        </authorList>
    </citation>
    <scope>NUCLEOTIDE SEQUENCE [LARGE SCALE GENOMIC DNA]</scope>
    <source>
        <strain evidence="8 9">Co17</strain>
    </source>
</reference>
<evidence type="ECO:0000256" key="4">
    <source>
        <dbReference type="ARBA" id="ARBA00022989"/>
    </source>
</evidence>
<feature type="transmembrane region" description="Helical" evidence="6">
    <location>
        <begin position="36"/>
        <end position="58"/>
    </location>
</feature>
<feature type="transmembrane region" description="Helical" evidence="6">
    <location>
        <begin position="161"/>
        <end position="184"/>
    </location>
</feature>
<evidence type="ECO:0000259" key="7">
    <source>
        <dbReference type="Pfam" id="PF05425"/>
    </source>
</evidence>
<feature type="transmembrane region" description="Helical" evidence="6">
    <location>
        <begin position="230"/>
        <end position="251"/>
    </location>
</feature>
<evidence type="ECO:0000313" key="8">
    <source>
        <dbReference type="EMBL" id="AVL99671.1"/>
    </source>
</evidence>
<feature type="transmembrane region" description="Helical" evidence="6">
    <location>
        <begin position="134"/>
        <end position="155"/>
    </location>
</feature>
<keyword evidence="9" id="KW-1185">Reference proteome</keyword>
<name>A0A2S0KD93_9ACTN</name>
<feature type="transmembrane region" description="Helical" evidence="6">
    <location>
        <begin position="65"/>
        <end position="85"/>
    </location>
</feature>
<protein>
    <submittedName>
        <fullName evidence="8">Copper resistance protein</fullName>
    </submittedName>
</protein>
<feature type="transmembrane region" description="Helical" evidence="6">
    <location>
        <begin position="271"/>
        <end position="292"/>
    </location>
</feature>
<evidence type="ECO:0000256" key="5">
    <source>
        <dbReference type="ARBA" id="ARBA00023136"/>
    </source>
</evidence>
<keyword evidence="5 6" id="KW-0472">Membrane</keyword>
<dbReference type="Pfam" id="PF05425">
    <property type="entry name" value="CopD"/>
    <property type="match status" value="1"/>
</dbReference>
<dbReference type="InterPro" id="IPR032694">
    <property type="entry name" value="CopC/D"/>
</dbReference>
<dbReference type="AlphaFoldDB" id="A0A2S0KD93"/>
<gene>
    <name evidence="8" type="ORF">C6V83_04615</name>
</gene>
<feature type="transmembrane region" description="Helical" evidence="6">
    <location>
        <begin position="196"/>
        <end position="218"/>
    </location>
</feature>
<feature type="domain" description="Copper resistance protein D" evidence="7">
    <location>
        <begin position="193"/>
        <end position="290"/>
    </location>
</feature>
<dbReference type="KEGG" id="git:C6V83_04615"/>
<sequence length="299" mass="29500">MTRERARPLIAAVGGVLAGLAVCAVLAGAAGPAHSAWPSGLALAAACLLLGLGSLEVLRAQPSPAVIAGAAGFWAASSLIAGWLQAAERAGVPPFRLSVSALRPVLESGFGLAVCVAGALVVLAWSYRPFAPATAVAAVAAIGIVAVSTTGHAAAGLWTPLLVGVHALAAAWWLGALAALAVSVRGRGGWSRSLPLYSRYALLAAALVVATGIPVAIGEIGVGAQWFTTGYGRVALAKTVAFAVLVALGAAQRRTWVPAAARHGSSEQVSLRRAVAEVALLSAVAGLAAGLAGTAPGVS</sequence>
<proteinExistence type="predicted"/>
<dbReference type="PANTHER" id="PTHR34820:SF4">
    <property type="entry name" value="INNER MEMBRANE PROTEIN YEBZ"/>
    <property type="match status" value="1"/>
</dbReference>
<keyword evidence="4 6" id="KW-1133">Transmembrane helix</keyword>
<organism evidence="8 9">
    <name type="scientific">Gordonia iterans</name>
    <dbReference type="NCBI Taxonomy" id="1004901"/>
    <lineage>
        <taxon>Bacteria</taxon>
        <taxon>Bacillati</taxon>
        <taxon>Actinomycetota</taxon>
        <taxon>Actinomycetes</taxon>
        <taxon>Mycobacteriales</taxon>
        <taxon>Gordoniaceae</taxon>
        <taxon>Gordonia</taxon>
    </lineage>
</organism>
<evidence type="ECO:0000256" key="6">
    <source>
        <dbReference type="SAM" id="Phobius"/>
    </source>
</evidence>
<dbReference type="GO" id="GO:0006825">
    <property type="term" value="P:copper ion transport"/>
    <property type="evidence" value="ECO:0007669"/>
    <property type="project" value="InterPro"/>
</dbReference>
<accession>A0A2S0KD93</accession>